<evidence type="ECO:0000256" key="1">
    <source>
        <dbReference type="SAM" id="MobiDB-lite"/>
    </source>
</evidence>
<dbReference type="Pfam" id="PF13259">
    <property type="entry name" value="clamp_Gag1-like"/>
    <property type="match status" value="1"/>
</dbReference>
<feature type="region of interest" description="Disordered" evidence="1">
    <location>
        <begin position="85"/>
        <end position="110"/>
    </location>
</feature>
<dbReference type="PANTHER" id="PTHR33373">
    <property type="entry name" value="OS07G0479600 PROTEIN"/>
    <property type="match status" value="1"/>
</dbReference>
<organism evidence="3 4">
    <name type="scientific">Rhamnella rubrinervis</name>
    <dbReference type="NCBI Taxonomy" id="2594499"/>
    <lineage>
        <taxon>Eukaryota</taxon>
        <taxon>Viridiplantae</taxon>
        <taxon>Streptophyta</taxon>
        <taxon>Embryophyta</taxon>
        <taxon>Tracheophyta</taxon>
        <taxon>Spermatophyta</taxon>
        <taxon>Magnoliopsida</taxon>
        <taxon>eudicotyledons</taxon>
        <taxon>Gunneridae</taxon>
        <taxon>Pentapetalae</taxon>
        <taxon>rosids</taxon>
        <taxon>fabids</taxon>
        <taxon>Rosales</taxon>
        <taxon>Rhamnaceae</taxon>
        <taxon>rhamnoid group</taxon>
        <taxon>Rhamneae</taxon>
        <taxon>Rhamnella</taxon>
    </lineage>
</organism>
<keyword evidence="4" id="KW-1185">Reference proteome</keyword>
<proteinExistence type="predicted"/>
<feature type="domain" description="Gag1-like clamp" evidence="2">
    <location>
        <begin position="90"/>
        <end position="186"/>
    </location>
</feature>
<evidence type="ECO:0000259" key="2">
    <source>
        <dbReference type="Pfam" id="PF13259"/>
    </source>
</evidence>
<sequence length="186" mass="21084">MGLLSSDVCKTKRLSDIMPGKQKEKGDPSPLLVTWASLHPQFAASFTLCSLLYPLEETFLRYLNGAGKAEILKAWFSSLDTMETNGSDPNSYESQPSNASNTASEEKPTENDVFVNHAEVAWHEMRREWIGDVSQRPHRAPREPIMSWTTTYDDLLLSTEPFQQPIPLAEMVDFLVDIWLEEGLYD</sequence>
<dbReference type="AlphaFoldDB" id="A0A8K0E8C5"/>
<dbReference type="OrthoDB" id="1896025at2759"/>
<accession>A0A8K0E8C5</accession>
<comment type="caution">
    <text evidence="3">The sequence shown here is derived from an EMBL/GenBank/DDBJ whole genome shotgun (WGS) entry which is preliminary data.</text>
</comment>
<evidence type="ECO:0000313" key="4">
    <source>
        <dbReference type="Proteomes" id="UP000796880"/>
    </source>
</evidence>
<feature type="compositionally biased region" description="Polar residues" evidence="1">
    <location>
        <begin position="85"/>
        <end position="103"/>
    </location>
</feature>
<evidence type="ECO:0000313" key="3">
    <source>
        <dbReference type="EMBL" id="KAF3441813.1"/>
    </source>
</evidence>
<protein>
    <recommendedName>
        <fullName evidence="2">Gag1-like clamp domain-containing protein</fullName>
    </recommendedName>
</protein>
<dbReference type="InterPro" id="IPR025124">
    <property type="entry name" value="Gag1-like_clamp"/>
</dbReference>
<dbReference type="Proteomes" id="UP000796880">
    <property type="component" value="Unassembled WGS sequence"/>
</dbReference>
<gene>
    <name evidence="3" type="ORF">FNV43_RR15728</name>
</gene>
<reference evidence="3" key="1">
    <citation type="submission" date="2020-03" db="EMBL/GenBank/DDBJ databases">
        <title>A high-quality chromosome-level genome assembly of a woody plant with both climbing and erect habits, Rhamnella rubrinervis.</title>
        <authorList>
            <person name="Lu Z."/>
            <person name="Yang Y."/>
            <person name="Zhu X."/>
            <person name="Sun Y."/>
        </authorList>
    </citation>
    <scope>NUCLEOTIDE SEQUENCE</scope>
    <source>
        <strain evidence="3">BYM</strain>
        <tissue evidence="3">Leaf</tissue>
    </source>
</reference>
<name>A0A8K0E8C5_9ROSA</name>
<dbReference type="EMBL" id="VOIH02000007">
    <property type="protein sequence ID" value="KAF3441813.1"/>
    <property type="molecule type" value="Genomic_DNA"/>
</dbReference>
<dbReference type="PANTHER" id="PTHR33373:SF23">
    <property type="entry name" value="DUF4050 DOMAIN-CONTAINING PROTEIN"/>
    <property type="match status" value="1"/>
</dbReference>